<dbReference type="Pfam" id="PF00550">
    <property type="entry name" value="PP-binding"/>
    <property type="match status" value="2"/>
</dbReference>
<dbReference type="Gene3D" id="3.30.559.30">
    <property type="entry name" value="Nonribosomal peptide synthetase, condensation domain"/>
    <property type="match status" value="3"/>
</dbReference>
<dbReference type="InterPro" id="IPR010071">
    <property type="entry name" value="AA_adenyl_dom"/>
</dbReference>
<dbReference type="InterPro" id="IPR045851">
    <property type="entry name" value="AMP-bd_C_sf"/>
</dbReference>
<dbReference type="InterPro" id="IPR009081">
    <property type="entry name" value="PP-bd_ACP"/>
</dbReference>
<evidence type="ECO:0000313" key="6">
    <source>
        <dbReference type="EMBL" id="KAK3356396.1"/>
    </source>
</evidence>
<comment type="caution">
    <text evidence="6">The sequence shown here is derived from an EMBL/GenBank/DDBJ whole genome shotgun (WGS) entry which is preliminary data.</text>
</comment>
<dbReference type="CDD" id="cd05918">
    <property type="entry name" value="A_NRPS_SidN3_like"/>
    <property type="match status" value="2"/>
</dbReference>
<dbReference type="SUPFAM" id="SSF47336">
    <property type="entry name" value="ACP-like"/>
    <property type="match status" value="2"/>
</dbReference>
<protein>
    <recommendedName>
        <fullName evidence="5">Carrier domain-containing protein</fullName>
    </recommendedName>
</protein>
<proteinExistence type="predicted"/>
<feature type="region of interest" description="Disordered" evidence="4">
    <location>
        <begin position="949"/>
        <end position="968"/>
    </location>
</feature>
<dbReference type="GO" id="GO:0016874">
    <property type="term" value="F:ligase activity"/>
    <property type="evidence" value="ECO:0007669"/>
    <property type="project" value="UniProtKB-KW"/>
</dbReference>
<dbReference type="InterPro" id="IPR020845">
    <property type="entry name" value="AMP-binding_CS"/>
</dbReference>
<evidence type="ECO:0000259" key="5">
    <source>
        <dbReference type="PROSITE" id="PS50075"/>
    </source>
</evidence>
<organism evidence="6 7">
    <name type="scientific">Lasiosphaeria hispida</name>
    <dbReference type="NCBI Taxonomy" id="260671"/>
    <lineage>
        <taxon>Eukaryota</taxon>
        <taxon>Fungi</taxon>
        <taxon>Dikarya</taxon>
        <taxon>Ascomycota</taxon>
        <taxon>Pezizomycotina</taxon>
        <taxon>Sordariomycetes</taxon>
        <taxon>Sordariomycetidae</taxon>
        <taxon>Sordariales</taxon>
        <taxon>Lasiosphaeriaceae</taxon>
        <taxon>Lasiosphaeria</taxon>
    </lineage>
</organism>
<keyword evidence="7" id="KW-1185">Reference proteome</keyword>
<dbReference type="PROSITE" id="PS00455">
    <property type="entry name" value="AMP_BINDING"/>
    <property type="match status" value="2"/>
</dbReference>
<dbReference type="Pfam" id="PF00668">
    <property type="entry name" value="Condensation"/>
    <property type="match status" value="3"/>
</dbReference>
<dbReference type="InterPro" id="IPR006162">
    <property type="entry name" value="Ppantetheine_attach_site"/>
</dbReference>
<dbReference type="InterPro" id="IPR042099">
    <property type="entry name" value="ANL_N_sf"/>
</dbReference>
<evidence type="ECO:0000256" key="3">
    <source>
        <dbReference type="ARBA" id="ARBA00022598"/>
    </source>
</evidence>
<dbReference type="InterPro" id="IPR001242">
    <property type="entry name" value="Condensation_dom"/>
</dbReference>
<sequence length="2536" mass="279449">METHGDAYLQINGDPHYAAKAVRDAVCLHITQKQIVSALWPLGGSEVEFETECTPAQQDALQRHPDAFEPLVIRLDFPPDIAKGYDRVREAWAALALQHHILRTDFVKKKTGNFLQRILKHPRRVRVCFPEERENSQDGQQPASLIMEWTGDVATAYICLPQAVADRKSLGNLWKDFLSLLTGGVPAPRLPFTKYLGLVNKKTPDEAARFWSETIGSVPALAIHSIPLERHHEFQMTESNTSAAAASALSIRALAKQLGVSDDSVIYAAFGLTLDRYCQSITHEVLFLTEGRDRTIEGHASVVGFADHEYPLKLHVAPDTSVAAAIRETELLNSLSSSYAPAGYDYLKGSLRVAACDFKVVVCEEHEPTEPTGDQFAVNIVVQLGHAVSIVARHDTTIPSGKIKVVLDHFMTALANIIKNPSQPLSEVDIVSPGERALILEMGKPLTEPAYDNVHKLFERQVEQTPDVPAVQFEGERPLSYEQLNRIANSAARQLPVGRGSFVPVCLQRSLNLVISMVAILKTGAAYVTMDPDTPLERNRFIVDDVGAAVVIVDRTTSGRFPREVHIEHIIEKGYLADDTNLDRPCDPADPVYVIYTSGSTGKPKGVLHTHSSATSGLAAFPTLPNLRQLLFHNPVFSAAQRSVWSTLKQGGCLCLASKDNLTIHIGRTINQMQVNVVDVTPSTALLLTPGTVPCLKRMTVAGELINPALIPAWVNELELLNAYGLSENTQVNWRREMVLGQNPQNIGRPSDTTTSFVLVPGTTELSPLLVPGELCLGGHQLAVCYINRPEKTAEAFMRNPYGPGRLYRTGDMVVAHEDGSIEMVGRIDFQVKINGQRVEPGDSNTLIQGHPDVNNSSVVAVNMAGRKSLVAVIVPRTADKDWSQLRSEVKALLERHIPSYMMPTYWLLEKSLPLNVNGKVDIPQLTKYIQGLDREHLLRYSSDHYHSRHYDGEDGSQSGDFPQEEDLEQWPAEAQKLRDILAEALLVPPLRISLDATFQELGGSSLDAIRASAKAYQEDLDLSVADILRLPLRQILRKVGSIASSEKVTEVPRFSLLLADARSKFENTDVEDAFPTTSLQDSFLADSLQGNSTYVYRRYYRLKGVSPAQVRDALEKLSKELPLLRSTFVPNKTSFLQVIRKSVTLSWEEMDISADEYSSRDKQVMESGGNFVFFATLRSQVLAVTMHHALLDYWSGSFLIDDLVTTLRNKPLIPRPSYANFVHHVKQQNHNEPHSFWAKTLEGALPCLLGQETEENTVVHTELAGDIRDFVASNKVSVGSLIYAAWAIVLSLHTSKSDLVFGTTLSGRDTHVPGILRMAGPTITTIPFRIQLNSETSLLDLARTIQEAMWEYAPRAQHGLRNILKAHGHGFSRLFDTIVNVLIKDNRLEPDENDDVLEKCEPHEPNYLDYTMLEAEFNVTGLSLRLLSSLSHTKASLLLGNVAETLRSFLSRPHTLIGDLVPTSPGEEAFLDSLSNQQPTEPGMLAYSLIDRAIARYPQEVALEELSGKKITYREFDIAVDGLAHVLRASGIQTGDIVPICMQKSIDSLVAVFGILKAGAAFTPLDPKNPRDRNDFIVKDVEATIAVTDSVHGDVFESFSGKIINMDYLAAGSREVESRPPSSPGVSPSDLAYVIYTSGSTGLPKGVQVHHAAVAASTEGMIEACKIDDSWHVLWFLNYVFDASYFDVFTVLGSGGTIAIADQDTLIRDLAGCINAFGVKQLMITPTISRLISPADVPTLKALLVCGEPITPEVAGTWAVRMDVYNGYGPTEATILMTVSKVRPDGNLKSIGYPLKAVKASILHPEKLVPVPYGAVGELCVAGGQVAISYLKRPEITSKVFLKAADGSVLYRTGDFARWLPSGEIECLGRRDNQIKLNGFRIELGEIETAILTHAGDLIQSCVAGVVAIRQKKQIVAYYVPKGGPTLGREDGALLCPGAVLDPALILGRLTALAHYTLPKIFLPFWEFPLLPSGKINRKQLSTISEKLAPGTLAKYSGTANAKSPDSPATELTGSEKVLQGAWAELFDVPAESISQVDLFYHHGGDSIAAINLASMLRRLSYSLSVNDIVSNPSLEEQARRLKPVKATSIQSVGHVVKQEIHDKLRAAGLDAQDIEDIYPCAPGQVEFLTQGHTASQFWQLMTVRPLARDFDFNRWVELTRKLTAANQILRAMYLKQDESDPLSWVQVILKDPVLDLTVVGCRDEEEKSRLVSAHWEQRFQLGRPFVRYLVLKHPDGSLDLCTKLDHATYDGTLLRIFDGQFTALRDGLPPPRPTPFRDYVAYTQQGRDAMLAFWRQHLRGAAFLYPAHLTAPRVGASTVARTGLAVNACAHAAGVTASIVFQAAYTLLLARLSRNSSAGGSSVDDVVYDYLLTGRNVDMDEPQLINGTCANFLPFRSRLNRTSGGTVQALLRDTQSGFWQMTDNGSVGLGNIYRALGATERAAKTLFLFQPFEPEADEQDPMRWVVMALSKVTMPVNYAIMFEVFKDVEGHRLKMGYDTRLFSKEEAAGVLELYIQIVRDIVEKRKVRASELLE</sequence>
<dbReference type="SUPFAM" id="SSF56801">
    <property type="entry name" value="Acetyl-CoA synthetase-like"/>
    <property type="match status" value="2"/>
</dbReference>
<dbReference type="PANTHER" id="PTHR45527:SF1">
    <property type="entry name" value="FATTY ACID SYNTHASE"/>
    <property type="match status" value="1"/>
</dbReference>
<dbReference type="GO" id="GO:0044550">
    <property type="term" value="P:secondary metabolite biosynthetic process"/>
    <property type="evidence" value="ECO:0007669"/>
    <property type="project" value="TreeGrafter"/>
</dbReference>
<dbReference type="InterPro" id="IPR025110">
    <property type="entry name" value="AMP-bd_C"/>
</dbReference>
<dbReference type="GO" id="GO:0043041">
    <property type="term" value="P:amino acid activation for nonribosomal peptide biosynthetic process"/>
    <property type="evidence" value="ECO:0007669"/>
    <property type="project" value="TreeGrafter"/>
</dbReference>
<feature type="domain" description="Carrier" evidence="5">
    <location>
        <begin position="2011"/>
        <end position="2087"/>
    </location>
</feature>
<dbReference type="PANTHER" id="PTHR45527">
    <property type="entry name" value="NONRIBOSOMAL PEPTIDE SYNTHETASE"/>
    <property type="match status" value="1"/>
</dbReference>
<dbReference type="InterPro" id="IPR023213">
    <property type="entry name" value="CAT-like_dom_sf"/>
</dbReference>
<keyword evidence="2" id="KW-0597">Phosphoprotein</keyword>
<evidence type="ECO:0000256" key="2">
    <source>
        <dbReference type="ARBA" id="ARBA00022553"/>
    </source>
</evidence>
<dbReference type="Proteomes" id="UP001275084">
    <property type="component" value="Unassembled WGS sequence"/>
</dbReference>
<keyword evidence="3" id="KW-0436">Ligase</keyword>
<dbReference type="GO" id="GO:0005737">
    <property type="term" value="C:cytoplasm"/>
    <property type="evidence" value="ECO:0007669"/>
    <property type="project" value="TreeGrafter"/>
</dbReference>
<dbReference type="Gene3D" id="1.10.1200.10">
    <property type="entry name" value="ACP-like"/>
    <property type="match status" value="2"/>
</dbReference>
<dbReference type="GO" id="GO:0031177">
    <property type="term" value="F:phosphopantetheine binding"/>
    <property type="evidence" value="ECO:0007669"/>
    <property type="project" value="TreeGrafter"/>
</dbReference>
<name>A0AAJ0MF67_9PEZI</name>
<reference evidence="6" key="1">
    <citation type="journal article" date="2023" name="Mol. Phylogenet. Evol.">
        <title>Genome-scale phylogeny and comparative genomics of the fungal order Sordariales.</title>
        <authorList>
            <person name="Hensen N."/>
            <person name="Bonometti L."/>
            <person name="Westerberg I."/>
            <person name="Brannstrom I.O."/>
            <person name="Guillou S."/>
            <person name="Cros-Aarteil S."/>
            <person name="Calhoun S."/>
            <person name="Haridas S."/>
            <person name="Kuo A."/>
            <person name="Mondo S."/>
            <person name="Pangilinan J."/>
            <person name="Riley R."/>
            <person name="LaButti K."/>
            <person name="Andreopoulos B."/>
            <person name="Lipzen A."/>
            <person name="Chen C."/>
            <person name="Yan M."/>
            <person name="Daum C."/>
            <person name="Ng V."/>
            <person name="Clum A."/>
            <person name="Steindorff A."/>
            <person name="Ohm R.A."/>
            <person name="Martin F."/>
            <person name="Silar P."/>
            <person name="Natvig D.O."/>
            <person name="Lalanne C."/>
            <person name="Gautier V."/>
            <person name="Ament-Velasquez S.L."/>
            <person name="Kruys A."/>
            <person name="Hutchinson M.I."/>
            <person name="Powell A.J."/>
            <person name="Barry K."/>
            <person name="Miller A.N."/>
            <person name="Grigoriev I.V."/>
            <person name="Debuchy R."/>
            <person name="Gladieux P."/>
            <person name="Hiltunen Thoren M."/>
            <person name="Johannesson H."/>
        </authorList>
    </citation>
    <scope>NUCLEOTIDE SEQUENCE</scope>
    <source>
        <strain evidence="6">CBS 955.72</strain>
    </source>
</reference>
<dbReference type="NCBIfam" id="TIGR01733">
    <property type="entry name" value="AA-adenyl-dom"/>
    <property type="match status" value="1"/>
</dbReference>
<evidence type="ECO:0000256" key="4">
    <source>
        <dbReference type="SAM" id="MobiDB-lite"/>
    </source>
</evidence>
<evidence type="ECO:0000256" key="1">
    <source>
        <dbReference type="ARBA" id="ARBA00022450"/>
    </source>
</evidence>
<dbReference type="Gene3D" id="3.40.50.12780">
    <property type="entry name" value="N-terminal domain of ligase-like"/>
    <property type="match status" value="2"/>
</dbReference>
<dbReference type="EMBL" id="JAUIQD010000003">
    <property type="protein sequence ID" value="KAK3356396.1"/>
    <property type="molecule type" value="Genomic_DNA"/>
</dbReference>
<dbReference type="Pfam" id="PF00501">
    <property type="entry name" value="AMP-binding"/>
    <property type="match status" value="2"/>
</dbReference>
<dbReference type="PROSITE" id="PS00012">
    <property type="entry name" value="PHOSPHOPANTETHEINE"/>
    <property type="match status" value="1"/>
</dbReference>
<dbReference type="FunFam" id="3.40.50.980:FF:000001">
    <property type="entry name" value="Non-ribosomal peptide synthetase"/>
    <property type="match status" value="1"/>
</dbReference>
<dbReference type="PROSITE" id="PS50075">
    <property type="entry name" value="CARRIER"/>
    <property type="match status" value="2"/>
</dbReference>
<reference evidence="6" key="2">
    <citation type="submission" date="2023-06" db="EMBL/GenBank/DDBJ databases">
        <authorList>
            <consortium name="Lawrence Berkeley National Laboratory"/>
            <person name="Haridas S."/>
            <person name="Hensen N."/>
            <person name="Bonometti L."/>
            <person name="Westerberg I."/>
            <person name="Brannstrom I.O."/>
            <person name="Guillou S."/>
            <person name="Cros-Aarteil S."/>
            <person name="Calhoun S."/>
            <person name="Kuo A."/>
            <person name="Mondo S."/>
            <person name="Pangilinan J."/>
            <person name="Riley R."/>
            <person name="Labutti K."/>
            <person name="Andreopoulos B."/>
            <person name="Lipzen A."/>
            <person name="Chen C."/>
            <person name="Yanf M."/>
            <person name="Daum C."/>
            <person name="Ng V."/>
            <person name="Clum A."/>
            <person name="Steindorff A."/>
            <person name="Ohm R."/>
            <person name="Martin F."/>
            <person name="Silar P."/>
            <person name="Natvig D."/>
            <person name="Lalanne C."/>
            <person name="Gautier V."/>
            <person name="Ament-Velasquez S.L."/>
            <person name="Kruys A."/>
            <person name="Hutchinson M.I."/>
            <person name="Powell A.J."/>
            <person name="Barry K."/>
            <person name="Miller A.N."/>
            <person name="Grigoriev I.V."/>
            <person name="Debuchy R."/>
            <person name="Gladieux P."/>
            <person name="Thoren M.H."/>
            <person name="Johannesson H."/>
        </authorList>
    </citation>
    <scope>NUCLEOTIDE SEQUENCE</scope>
    <source>
        <strain evidence="6">CBS 955.72</strain>
    </source>
</reference>
<dbReference type="Pfam" id="PF13193">
    <property type="entry name" value="AMP-binding_C"/>
    <property type="match status" value="1"/>
</dbReference>
<dbReference type="Gene3D" id="3.30.559.10">
    <property type="entry name" value="Chloramphenicol acetyltransferase-like domain"/>
    <property type="match status" value="3"/>
</dbReference>
<dbReference type="Gene3D" id="3.30.300.30">
    <property type="match status" value="2"/>
</dbReference>
<dbReference type="InterPro" id="IPR000873">
    <property type="entry name" value="AMP-dep_synth/lig_dom"/>
</dbReference>
<accession>A0AAJ0MF67</accession>
<evidence type="ECO:0000313" key="7">
    <source>
        <dbReference type="Proteomes" id="UP001275084"/>
    </source>
</evidence>
<dbReference type="SUPFAM" id="SSF52777">
    <property type="entry name" value="CoA-dependent acyltransferases"/>
    <property type="match status" value="6"/>
</dbReference>
<feature type="domain" description="Carrier" evidence="5">
    <location>
        <begin position="972"/>
        <end position="1047"/>
    </location>
</feature>
<keyword evidence="1" id="KW-0596">Phosphopantetheine</keyword>
<gene>
    <name evidence="6" type="ORF">B0T25DRAFT_589035</name>
</gene>
<dbReference type="InterPro" id="IPR036736">
    <property type="entry name" value="ACP-like_sf"/>
</dbReference>